<proteinExistence type="predicted"/>
<dbReference type="AlphaFoldDB" id="A0A150PTJ6"/>
<gene>
    <name evidence="1" type="ORF">BE08_32920</name>
</gene>
<dbReference type="Proteomes" id="UP000075420">
    <property type="component" value="Unassembled WGS sequence"/>
</dbReference>
<dbReference type="InterPro" id="IPR036983">
    <property type="entry name" value="AIM24_sf"/>
</dbReference>
<name>A0A150PTJ6_SORCE</name>
<evidence type="ECO:0008006" key="3">
    <source>
        <dbReference type="Google" id="ProtNLM"/>
    </source>
</evidence>
<dbReference type="PANTHER" id="PTHR43657:SF1">
    <property type="entry name" value="ALTERED INHERITANCE OF MITOCHONDRIA PROTEIN 24, MITOCHONDRIAL"/>
    <property type="match status" value="1"/>
</dbReference>
<protein>
    <recommendedName>
        <fullName evidence="3">TIGR00266 family protein</fullName>
    </recommendedName>
</protein>
<reference evidence="1 2" key="1">
    <citation type="submission" date="2014-02" db="EMBL/GenBank/DDBJ databases">
        <title>The small core and large imbalanced accessory genome model reveals a collaborative survival strategy of Sorangium cellulosum strains in nature.</title>
        <authorList>
            <person name="Han K."/>
            <person name="Peng R."/>
            <person name="Blom J."/>
            <person name="Li Y.-Z."/>
        </authorList>
    </citation>
    <scope>NUCLEOTIDE SEQUENCE [LARGE SCALE GENOMIC DNA]</scope>
    <source>
        <strain evidence="1 2">So0157-25</strain>
    </source>
</reference>
<dbReference type="EMBL" id="JELY01000527">
    <property type="protein sequence ID" value="KYF59081.1"/>
    <property type="molecule type" value="Genomic_DNA"/>
</dbReference>
<dbReference type="InterPro" id="IPR016031">
    <property type="entry name" value="Trp_RNA-bd_attenuator-like_dom"/>
</dbReference>
<dbReference type="Pfam" id="PF01987">
    <property type="entry name" value="AIM24"/>
    <property type="match status" value="1"/>
</dbReference>
<accession>A0A150PTJ6</accession>
<dbReference type="SUPFAM" id="SSF51219">
    <property type="entry name" value="TRAP-like"/>
    <property type="match status" value="1"/>
</dbReference>
<dbReference type="Gene3D" id="3.60.160.10">
    <property type="entry name" value="Mitochondrial biogenesis AIM24"/>
    <property type="match status" value="1"/>
</dbReference>
<organism evidence="1 2">
    <name type="scientific">Sorangium cellulosum</name>
    <name type="common">Polyangium cellulosum</name>
    <dbReference type="NCBI Taxonomy" id="56"/>
    <lineage>
        <taxon>Bacteria</taxon>
        <taxon>Pseudomonadati</taxon>
        <taxon>Myxococcota</taxon>
        <taxon>Polyangia</taxon>
        <taxon>Polyangiales</taxon>
        <taxon>Polyangiaceae</taxon>
        <taxon>Sorangium</taxon>
    </lineage>
</organism>
<dbReference type="InterPro" id="IPR002838">
    <property type="entry name" value="AIM24"/>
</dbReference>
<dbReference type="PANTHER" id="PTHR43657">
    <property type="entry name" value="TRYPTOPHAN RNA-BINDING ATTENUATOR PROTEIN-LIKE PROTEIN"/>
    <property type="match status" value="1"/>
</dbReference>
<sequence>MQVNLLYRPSQALARCRLAPGERVIAESGALVGMSTNVRVETQSGGIMSGLKRMLAGESFFRNAFTAEGAPGEVLFATPLSGDMAVLDVGDRQWCVQSSAYVASSPDVEVKTRSGGLRGFFSGAGLFALETAGQGQMIIGSFGALEELPVRGHVIVDTGHLAAWESTLSCRIGKNTSTWLGTWLSGEGLVCHVEGHGSLWVQSRNAGRYGAAIGARLAPRQP</sequence>
<comment type="caution">
    <text evidence="1">The sequence shown here is derived from an EMBL/GenBank/DDBJ whole genome shotgun (WGS) entry which is preliminary data.</text>
</comment>
<evidence type="ECO:0000313" key="2">
    <source>
        <dbReference type="Proteomes" id="UP000075420"/>
    </source>
</evidence>
<evidence type="ECO:0000313" key="1">
    <source>
        <dbReference type="EMBL" id="KYF59081.1"/>
    </source>
</evidence>
<dbReference type="NCBIfam" id="TIGR00266">
    <property type="entry name" value="TIGR00266 family protein"/>
    <property type="match status" value="1"/>
</dbReference>